<comment type="caution">
    <text evidence="1">The sequence shown here is derived from an EMBL/GenBank/DDBJ whole genome shotgun (WGS) entry which is preliminary data.</text>
</comment>
<evidence type="ECO:0000313" key="2">
    <source>
        <dbReference type="Proteomes" id="UP001470230"/>
    </source>
</evidence>
<evidence type="ECO:0008006" key="3">
    <source>
        <dbReference type="Google" id="ProtNLM"/>
    </source>
</evidence>
<reference evidence="1 2" key="1">
    <citation type="submission" date="2024-04" db="EMBL/GenBank/DDBJ databases">
        <title>Tritrichomonas musculus Genome.</title>
        <authorList>
            <person name="Alves-Ferreira E."/>
            <person name="Grigg M."/>
            <person name="Lorenzi H."/>
            <person name="Galac M."/>
        </authorList>
    </citation>
    <scope>NUCLEOTIDE SEQUENCE [LARGE SCALE GENOMIC DNA]</scope>
    <source>
        <strain evidence="1 2">EAF2021</strain>
    </source>
</reference>
<dbReference type="InterPro" id="IPR016024">
    <property type="entry name" value="ARM-type_fold"/>
</dbReference>
<protein>
    <recommendedName>
        <fullName evidence="3">MMS19 nucleotide excision repair protein</fullName>
    </recommendedName>
</protein>
<gene>
    <name evidence="1" type="ORF">M9Y10_015267</name>
</gene>
<dbReference type="SUPFAM" id="SSF48371">
    <property type="entry name" value="ARM repeat"/>
    <property type="match status" value="1"/>
</dbReference>
<evidence type="ECO:0000313" key="1">
    <source>
        <dbReference type="EMBL" id="KAK8897325.1"/>
    </source>
</evidence>
<accession>A0ABR2L1U0</accession>
<sequence length="475" mass="55761">MKSAYQNNFLTFSEHLGKKLHFYFTNIHELDKNIFFSCIEILPELNNCLPIEFFNGLLQQSYQFLFGDIFDENGNENEKIQLSDSLRLRIINFFLSCIEKVDVSPKFIEVIIKIAFRLAAKEIEKKISYDIRSYENCMIFTKINCFIIIDVEELTLIKNSIKTLNLIFNKNKELLPLYSEQIYDLTVSLLETSYFKDDPILNDIFEFAKFSFIAISDGDILSKILEECLSASVDIESRNIESNGTRKFTANLIHYVRIIGNRFRDDFIEIINVIYSFFDISMRLFAYENEISEVNVKKASTVQSSLLHHQNHEESKINIALAFRELFIYFPSISSLFSPTIKNVISQRDENSTIRTIVFSDFIRHCPQQDTSFYNMLLQYFCEVIQNQDKKIQYDSIYGLAIILTLKFISPESVDSLFNNLLDRVTEVPNEMRNMIVFFIHHSLEHLIVSWNCLMKMYIYCLNIALIIWPSQLNF</sequence>
<keyword evidence="2" id="KW-1185">Reference proteome</keyword>
<organism evidence="1 2">
    <name type="scientific">Tritrichomonas musculus</name>
    <dbReference type="NCBI Taxonomy" id="1915356"/>
    <lineage>
        <taxon>Eukaryota</taxon>
        <taxon>Metamonada</taxon>
        <taxon>Parabasalia</taxon>
        <taxon>Tritrichomonadida</taxon>
        <taxon>Tritrichomonadidae</taxon>
        <taxon>Tritrichomonas</taxon>
    </lineage>
</organism>
<proteinExistence type="predicted"/>
<dbReference type="EMBL" id="JAPFFF010000002">
    <property type="protein sequence ID" value="KAK8897325.1"/>
    <property type="molecule type" value="Genomic_DNA"/>
</dbReference>
<name>A0ABR2L1U0_9EUKA</name>
<dbReference type="Proteomes" id="UP001470230">
    <property type="component" value="Unassembled WGS sequence"/>
</dbReference>